<comment type="caution">
    <text evidence="3">The sequence shown here is derived from an EMBL/GenBank/DDBJ whole genome shotgun (WGS) entry which is preliminary data.</text>
</comment>
<dbReference type="Gene3D" id="1.10.472.50">
    <property type="entry name" value="HD-domain/PDEase-like"/>
    <property type="match status" value="1"/>
</dbReference>
<evidence type="ECO:0000313" key="4">
    <source>
        <dbReference type="Proteomes" id="UP000224634"/>
    </source>
</evidence>
<proteinExistence type="predicted"/>
<keyword evidence="4" id="KW-1185">Reference proteome</keyword>
<feature type="domain" description="HD/PDEase" evidence="2">
    <location>
        <begin position="44"/>
        <end position="188"/>
    </location>
</feature>
<dbReference type="Proteomes" id="UP000224634">
    <property type="component" value="Unassembled WGS sequence"/>
</dbReference>
<dbReference type="Gene3D" id="1.20.58.1910">
    <property type="match status" value="1"/>
</dbReference>
<organism evidence="3 4">
    <name type="scientific">Polytolypa hystricis (strain UAMH7299)</name>
    <dbReference type="NCBI Taxonomy" id="1447883"/>
    <lineage>
        <taxon>Eukaryota</taxon>
        <taxon>Fungi</taxon>
        <taxon>Dikarya</taxon>
        <taxon>Ascomycota</taxon>
        <taxon>Pezizomycotina</taxon>
        <taxon>Eurotiomycetes</taxon>
        <taxon>Eurotiomycetidae</taxon>
        <taxon>Onygenales</taxon>
        <taxon>Onygenales incertae sedis</taxon>
        <taxon>Polytolypa</taxon>
    </lineage>
</organism>
<dbReference type="Pfam" id="PF01966">
    <property type="entry name" value="HD"/>
    <property type="match status" value="1"/>
</dbReference>
<protein>
    <recommendedName>
        <fullName evidence="2">HD/PDEase domain-containing protein</fullName>
    </recommendedName>
</protein>
<dbReference type="PANTHER" id="PTHR33594">
    <property type="entry name" value="SUPERFAMILY HYDROLASE, PUTATIVE (AFU_ORTHOLOGUE AFUA_1G03035)-RELATED"/>
    <property type="match status" value="1"/>
</dbReference>
<accession>A0A2B7YNQ0</accession>
<dbReference type="SMART" id="SM00471">
    <property type="entry name" value="HDc"/>
    <property type="match status" value="1"/>
</dbReference>
<evidence type="ECO:0000256" key="1">
    <source>
        <dbReference type="SAM" id="MobiDB-lite"/>
    </source>
</evidence>
<evidence type="ECO:0000313" key="3">
    <source>
        <dbReference type="EMBL" id="PGH23276.1"/>
    </source>
</evidence>
<dbReference type="STRING" id="1447883.A0A2B7YNQ0"/>
<evidence type="ECO:0000259" key="2">
    <source>
        <dbReference type="SMART" id="SM00471"/>
    </source>
</evidence>
<gene>
    <name evidence="3" type="ORF">AJ80_02692</name>
</gene>
<dbReference type="OrthoDB" id="16547at2759"/>
<dbReference type="EMBL" id="PDNA01000026">
    <property type="protein sequence ID" value="PGH23276.1"/>
    <property type="molecule type" value="Genomic_DNA"/>
</dbReference>
<dbReference type="AlphaFoldDB" id="A0A2B7YNQ0"/>
<dbReference type="InterPro" id="IPR003607">
    <property type="entry name" value="HD/PDEase_dom"/>
</dbReference>
<feature type="region of interest" description="Disordered" evidence="1">
    <location>
        <begin position="1"/>
        <end position="24"/>
    </location>
</feature>
<dbReference type="PANTHER" id="PTHR33594:SF1">
    <property type="entry name" value="HD_PDEASE DOMAIN-CONTAINING PROTEIN"/>
    <property type="match status" value="1"/>
</dbReference>
<dbReference type="InterPro" id="IPR006674">
    <property type="entry name" value="HD_domain"/>
</dbReference>
<name>A0A2B7YNQ0_POLH7</name>
<reference evidence="3 4" key="1">
    <citation type="submission" date="2017-10" db="EMBL/GenBank/DDBJ databases">
        <title>Comparative genomics in systemic dimorphic fungi from Ajellomycetaceae.</title>
        <authorList>
            <person name="Munoz J.F."/>
            <person name="Mcewen J.G."/>
            <person name="Clay O.K."/>
            <person name="Cuomo C.A."/>
        </authorList>
    </citation>
    <scope>NUCLEOTIDE SEQUENCE [LARGE SCALE GENOMIC DNA]</scope>
    <source>
        <strain evidence="3 4">UAMH7299</strain>
    </source>
</reference>
<sequence>MATPQDTVNLPPGSKHPPTHPSDDAATLIARMEQYVTEQMSGHDPSHNPQHVTRVVRLAHRILDAERARDPQGPAAQYDKTVVTLSAILHDIGDRKYLPKQPSSSSSPATPPLITPQNIIYHVLLNNGASQHLAQTVQTIVTHVSYTTETKNPEKIQHLIDTDFPELAIVQDADRLDALGAMGIARCFTYLGAKGGGGGADRASVGVRASAGTQDDDDGVKLNGGEEEKNAVGRWELDEGIEHFGEKLEKLEGMMKTQTGREMARERSWRLQEFRRWWEEETTLGAN</sequence>
<dbReference type="CDD" id="cd00077">
    <property type="entry name" value="HDc"/>
    <property type="match status" value="1"/>
</dbReference>
<dbReference type="SUPFAM" id="SSF109604">
    <property type="entry name" value="HD-domain/PDEase-like"/>
    <property type="match status" value="1"/>
</dbReference>